<dbReference type="InterPro" id="IPR004143">
    <property type="entry name" value="BPL_LPL_catalytic"/>
</dbReference>
<name>A0A061CWV3_ECTOL</name>
<accession>A0A061CWV3</accession>
<dbReference type="Gene3D" id="1.10.10.10">
    <property type="entry name" value="Winged helix-like DNA-binding domain superfamily/Winged helix DNA-binding domain"/>
    <property type="match status" value="1"/>
</dbReference>
<evidence type="ECO:0000313" key="7">
    <source>
        <dbReference type="Proteomes" id="UP000255303"/>
    </source>
</evidence>
<dbReference type="Pfam" id="PF08279">
    <property type="entry name" value="HTH_11"/>
    <property type="match status" value="1"/>
</dbReference>
<keyword evidence="2" id="KW-0092">Biotin</keyword>
<gene>
    <name evidence="2 4" type="primary">birA</name>
    <name evidence="4" type="ORF">NCTC10692_01059</name>
    <name evidence="5" type="ORF">NCTC10860_04200</name>
</gene>
<evidence type="ECO:0000259" key="3">
    <source>
        <dbReference type="PROSITE" id="PS51733"/>
    </source>
</evidence>
<dbReference type="InterPro" id="IPR036388">
    <property type="entry name" value="WH-like_DNA-bd_sf"/>
</dbReference>
<evidence type="ECO:0000313" key="6">
    <source>
        <dbReference type="Proteomes" id="UP000254084"/>
    </source>
</evidence>
<dbReference type="Gene3D" id="3.30.930.10">
    <property type="entry name" value="Bira Bifunctional Protein, Domain 2"/>
    <property type="match status" value="1"/>
</dbReference>
<dbReference type="PANTHER" id="PTHR12835">
    <property type="entry name" value="BIOTIN PROTEIN LIGASE"/>
    <property type="match status" value="1"/>
</dbReference>
<feature type="binding site" evidence="2">
    <location>
        <position position="191"/>
    </location>
    <ligand>
        <name>biotin</name>
        <dbReference type="ChEBI" id="CHEBI:57586"/>
    </ligand>
</feature>
<dbReference type="NCBIfam" id="NF008847">
    <property type="entry name" value="PRK11886.1-2"/>
    <property type="match status" value="1"/>
</dbReference>
<proteinExistence type="inferred from homology"/>
<keyword evidence="2" id="KW-0804">Transcription</keyword>
<dbReference type="EMBL" id="UGUV01000002">
    <property type="protein sequence ID" value="SUD50640.1"/>
    <property type="molecule type" value="Genomic_DNA"/>
</dbReference>
<keyword evidence="2" id="KW-0067">ATP-binding</keyword>
<keyword evidence="2" id="KW-0238">DNA-binding</keyword>
<evidence type="ECO:0000256" key="2">
    <source>
        <dbReference type="HAMAP-Rule" id="MF_00978"/>
    </source>
</evidence>
<dbReference type="HAMAP" id="MF_00978">
    <property type="entry name" value="Bifunct_BirA"/>
    <property type="match status" value="1"/>
</dbReference>
<dbReference type="CDD" id="cd16442">
    <property type="entry name" value="BPL"/>
    <property type="match status" value="1"/>
</dbReference>
<dbReference type="GO" id="GO:0006355">
    <property type="term" value="P:regulation of DNA-templated transcription"/>
    <property type="evidence" value="ECO:0007669"/>
    <property type="project" value="UniProtKB-UniRule"/>
</dbReference>
<sequence>MPALFVAGPRMLELLKLLQDGRFHSGEALGAKLGISRSAIWKQLQGLEAELGIEVFKVPGRGYRLSSPMTLLDAGEISHGAEGLAWPITVESSVDSTNAEIFRRLDAGVRAPFVLLAERQTAGRGRRGRVWVSPFAENLYCSVVLRVDGGMSQVEALSLTVGLAVAKALQSIGIDGARLKWPNDVLVEGRKISGILLELAGDPADVCHVVVGVGINVNMASDVPAVIDQPWTSVRQCLGRVLDRNELAAKLLLQLRDCLSIHWQDGFAGLREEWEALHAWRGRSVALTAGNNATLGIVLGVDERGAIRLSVDGVDRSFSGGELSLRLQHDS</sequence>
<dbReference type="SUPFAM" id="SSF50037">
    <property type="entry name" value="C-terminal domain of transcriptional repressors"/>
    <property type="match status" value="1"/>
</dbReference>
<dbReference type="NCBIfam" id="NF008848">
    <property type="entry name" value="PRK11886.1-3"/>
    <property type="match status" value="1"/>
</dbReference>
<feature type="domain" description="BPL/LPL catalytic" evidence="3">
    <location>
        <begin position="75"/>
        <end position="263"/>
    </location>
</feature>
<comment type="similarity">
    <text evidence="2">Belongs to the biotin--protein ligase family.</text>
</comment>
<comment type="catalytic activity">
    <reaction evidence="2">
        <text>biotin + L-lysyl-[protein] + ATP = N(6)-biotinyl-L-lysyl-[protein] + AMP + diphosphate + H(+)</text>
        <dbReference type="Rhea" id="RHEA:11756"/>
        <dbReference type="Rhea" id="RHEA-COMP:9752"/>
        <dbReference type="Rhea" id="RHEA-COMP:10505"/>
        <dbReference type="ChEBI" id="CHEBI:15378"/>
        <dbReference type="ChEBI" id="CHEBI:29969"/>
        <dbReference type="ChEBI" id="CHEBI:30616"/>
        <dbReference type="ChEBI" id="CHEBI:33019"/>
        <dbReference type="ChEBI" id="CHEBI:57586"/>
        <dbReference type="ChEBI" id="CHEBI:83144"/>
        <dbReference type="ChEBI" id="CHEBI:456215"/>
        <dbReference type="EC" id="6.3.4.15"/>
    </reaction>
</comment>
<dbReference type="SUPFAM" id="SSF46785">
    <property type="entry name" value="Winged helix' DNA-binding domain"/>
    <property type="match status" value="1"/>
</dbReference>
<keyword evidence="2" id="KW-0805">Transcription regulation</keyword>
<dbReference type="PANTHER" id="PTHR12835:SF5">
    <property type="entry name" value="BIOTIN--PROTEIN LIGASE"/>
    <property type="match status" value="1"/>
</dbReference>
<feature type="binding site" evidence="2">
    <location>
        <position position="120"/>
    </location>
    <ligand>
        <name>biotin</name>
        <dbReference type="ChEBI" id="CHEBI:57586"/>
    </ligand>
</feature>
<protein>
    <recommendedName>
        <fullName evidence="2">Bifunctional ligase/repressor BirA</fullName>
    </recommendedName>
    <alternativeName>
        <fullName evidence="2">Biotin operon repressor</fullName>
    </alternativeName>
    <alternativeName>
        <fullName evidence="2">Biotin--[acetyl-CoA-carboxylase] ligase</fullName>
        <ecNumber evidence="2">6.3.4.15</ecNumber>
    </alternativeName>
    <alternativeName>
        <fullName evidence="2">Biotin--protein ligase</fullName>
    </alternativeName>
    <alternativeName>
        <fullName evidence="2">Biotin-[acetyl-CoA carboxylase] synthetase</fullName>
    </alternativeName>
</protein>
<dbReference type="Pfam" id="PF03099">
    <property type="entry name" value="BPL_LplA_LipB"/>
    <property type="match status" value="1"/>
</dbReference>
<accession>A0A379JQC3</accession>
<dbReference type="PROSITE" id="PS51733">
    <property type="entry name" value="BPL_LPL_CATALYTIC"/>
    <property type="match status" value="1"/>
</dbReference>
<dbReference type="InterPro" id="IPR045864">
    <property type="entry name" value="aa-tRNA-synth_II/BPL/LPL"/>
</dbReference>
<dbReference type="InterPro" id="IPR008988">
    <property type="entry name" value="Transcriptional_repressor_C"/>
</dbReference>
<dbReference type="Gene3D" id="2.30.30.100">
    <property type="match status" value="1"/>
</dbReference>
<dbReference type="InterPro" id="IPR030855">
    <property type="entry name" value="Bifunct_BirA"/>
</dbReference>
<dbReference type="Proteomes" id="UP000254084">
    <property type="component" value="Unassembled WGS sequence"/>
</dbReference>
<dbReference type="SUPFAM" id="SSF55681">
    <property type="entry name" value="Class II aaRS and biotin synthetases"/>
    <property type="match status" value="1"/>
</dbReference>
<feature type="DNA-binding region" description="H-T-H motif" evidence="2">
    <location>
        <begin position="26"/>
        <end position="45"/>
    </location>
</feature>
<dbReference type="GO" id="GO:0005737">
    <property type="term" value="C:cytoplasm"/>
    <property type="evidence" value="ECO:0007669"/>
    <property type="project" value="TreeGrafter"/>
</dbReference>
<dbReference type="GO" id="GO:0004077">
    <property type="term" value="F:biotin--[biotin carboxyl-carrier protein] ligase activity"/>
    <property type="evidence" value="ECO:0007669"/>
    <property type="project" value="UniProtKB-UniRule"/>
</dbReference>
<dbReference type="AlphaFoldDB" id="A0A061CWV3"/>
<comment type="function">
    <text evidence="2">Acts both as a biotin--[acetyl-CoA-carboxylase] ligase and a biotin-operon repressor. In the presence of ATP, BirA activates biotin to form the BirA-biotinyl-5'-adenylate (BirA-bio-5'-AMP or holoBirA) complex. HoloBirA can either transfer the biotinyl moiety to the biotin carboxyl carrier protein (BCCP) subunit of acetyl-CoA carboxylase, or bind to the biotin operator site and inhibit transcription of the operon.</text>
</comment>
<organism evidence="4 7">
    <name type="scientific">Ectopseudomonas oleovorans</name>
    <name type="common">Pseudomonas oleovorans</name>
    <dbReference type="NCBI Taxonomy" id="301"/>
    <lineage>
        <taxon>Bacteria</taxon>
        <taxon>Pseudomonadati</taxon>
        <taxon>Pseudomonadota</taxon>
        <taxon>Gammaproteobacteria</taxon>
        <taxon>Pseudomonadales</taxon>
        <taxon>Pseudomonadaceae</taxon>
        <taxon>Ectopseudomonas</taxon>
    </lineage>
</organism>
<dbReference type="Proteomes" id="UP000255303">
    <property type="component" value="Unassembled WGS sequence"/>
</dbReference>
<keyword evidence="2" id="KW-0547">Nucleotide-binding</keyword>
<dbReference type="GO" id="GO:0003677">
    <property type="term" value="F:DNA binding"/>
    <property type="evidence" value="ECO:0007669"/>
    <property type="project" value="UniProtKB-UniRule"/>
</dbReference>
<dbReference type="InterPro" id="IPR004408">
    <property type="entry name" value="Biotin_CoA_COase_ligase"/>
</dbReference>
<keyword evidence="2" id="KW-0678">Repressor</keyword>
<keyword evidence="1 2" id="KW-0436">Ligase</keyword>
<dbReference type="NCBIfam" id="TIGR00121">
    <property type="entry name" value="birA_ligase"/>
    <property type="match status" value="1"/>
</dbReference>
<dbReference type="EMBL" id="UGUW01000004">
    <property type="protein sequence ID" value="SUD61791.1"/>
    <property type="molecule type" value="Genomic_DNA"/>
</dbReference>
<reference evidence="6 7" key="1">
    <citation type="submission" date="2018-06" db="EMBL/GenBank/DDBJ databases">
        <authorList>
            <consortium name="Pathogen Informatics"/>
            <person name="Doyle S."/>
        </authorList>
    </citation>
    <scope>NUCLEOTIDE SEQUENCE [LARGE SCALE GENOMIC DNA]</scope>
    <source>
        <strain evidence="4 7">NCTC10692</strain>
        <strain evidence="5 6">NCTC10860</strain>
    </source>
</reference>
<dbReference type="InterPro" id="IPR036390">
    <property type="entry name" value="WH_DNA-bd_sf"/>
</dbReference>
<feature type="binding site" evidence="2">
    <location>
        <begin position="124"/>
        <end position="126"/>
    </location>
    <ligand>
        <name>biotin</name>
        <dbReference type="ChEBI" id="CHEBI:57586"/>
    </ligand>
</feature>
<evidence type="ECO:0000313" key="4">
    <source>
        <dbReference type="EMBL" id="SUD50640.1"/>
    </source>
</evidence>
<dbReference type="GO" id="GO:0005524">
    <property type="term" value="F:ATP binding"/>
    <property type="evidence" value="ECO:0007669"/>
    <property type="project" value="UniProtKB-UniRule"/>
</dbReference>
<feature type="binding site" evidence="2">
    <location>
        <begin position="96"/>
        <end position="98"/>
    </location>
    <ligand>
        <name>biotin</name>
        <dbReference type="ChEBI" id="CHEBI:57586"/>
    </ligand>
</feature>
<evidence type="ECO:0000313" key="5">
    <source>
        <dbReference type="EMBL" id="SUD61791.1"/>
    </source>
</evidence>
<dbReference type="EC" id="6.3.4.15" evidence="2"/>
<evidence type="ECO:0000256" key="1">
    <source>
        <dbReference type="ARBA" id="ARBA00022598"/>
    </source>
</evidence>
<dbReference type="InterPro" id="IPR013196">
    <property type="entry name" value="HTH_11"/>
</dbReference>